<dbReference type="SUPFAM" id="SSF53448">
    <property type="entry name" value="Nucleotide-diphospho-sugar transferases"/>
    <property type="match status" value="1"/>
</dbReference>
<feature type="region of interest" description="Disordered" evidence="1">
    <location>
        <begin position="47"/>
        <end position="69"/>
    </location>
</feature>
<feature type="compositionally biased region" description="Basic residues" evidence="1">
    <location>
        <begin position="51"/>
        <end position="60"/>
    </location>
</feature>
<dbReference type="InterPro" id="IPR029044">
    <property type="entry name" value="Nucleotide-diphossugar_trans"/>
</dbReference>
<feature type="domain" description="Nucleotidyl transferase" evidence="2">
    <location>
        <begin position="8"/>
        <end position="186"/>
    </location>
</feature>
<accession>A0A6F8Z0W8</accession>
<keyword evidence="4" id="KW-1185">Reference proteome</keyword>
<evidence type="ECO:0000259" key="2">
    <source>
        <dbReference type="Pfam" id="PF00483"/>
    </source>
</evidence>
<reference evidence="3 4" key="2">
    <citation type="submission" date="2020-03" db="EMBL/GenBank/DDBJ databases">
        <authorList>
            <person name="Ichikawa N."/>
            <person name="Kimura A."/>
            <person name="Kitahashi Y."/>
            <person name="Uohara A."/>
        </authorList>
    </citation>
    <scope>NUCLEOTIDE SEQUENCE [LARGE SCALE GENOMIC DNA]</scope>
    <source>
        <strain evidence="3 4">NBRC 105367</strain>
    </source>
</reference>
<dbReference type="InterPro" id="IPR050486">
    <property type="entry name" value="Mannose-1P_guanyltransferase"/>
</dbReference>
<protein>
    <recommendedName>
        <fullName evidence="2">Nucleotidyl transferase domain-containing protein</fullName>
    </recommendedName>
</protein>
<gene>
    <name evidence="3" type="ORF">Psuf_092520</name>
</gene>
<dbReference type="KEGG" id="psuu:Psuf_092520"/>
<dbReference type="PANTHER" id="PTHR22572">
    <property type="entry name" value="SUGAR-1-PHOSPHATE GUANYL TRANSFERASE"/>
    <property type="match status" value="1"/>
</dbReference>
<reference evidence="3 4" key="1">
    <citation type="submission" date="2020-03" db="EMBL/GenBank/DDBJ databases">
        <title>Whole genome shotgun sequence of Phytohabitans suffuscus NBRC 105367.</title>
        <authorList>
            <person name="Komaki H."/>
            <person name="Tamura T."/>
        </authorList>
    </citation>
    <scope>NUCLEOTIDE SEQUENCE [LARGE SCALE GENOMIC DNA]</scope>
    <source>
        <strain evidence="3 4">NBRC 105367</strain>
    </source>
</reference>
<organism evidence="3 4">
    <name type="scientific">Phytohabitans suffuscus</name>
    <dbReference type="NCBI Taxonomy" id="624315"/>
    <lineage>
        <taxon>Bacteria</taxon>
        <taxon>Bacillati</taxon>
        <taxon>Actinomycetota</taxon>
        <taxon>Actinomycetes</taxon>
        <taxon>Micromonosporales</taxon>
        <taxon>Micromonosporaceae</taxon>
    </lineage>
</organism>
<evidence type="ECO:0000256" key="1">
    <source>
        <dbReference type="SAM" id="MobiDB-lite"/>
    </source>
</evidence>
<dbReference type="AlphaFoldDB" id="A0A6F8Z0W8"/>
<feature type="compositionally biased region" description="Low complexity" evidence="1">
    <location>
        <begin position="211"/>
        <end position="226"/>
    </location>
</feature>
<evidence type="ECO:0000313" key="3">
    <source>
        <dbReference type="EMBL" id="BCB91939.1"/>
    </source>
</evidence>
<dbReference type="InterPro" id="IPR005835">
    <property type="entry name" value="NTP_transferase_dom"/>
</dbReference>
<dbReference type="RefSeq" id="WP_173165546.1">
    <property type="nucleotide sequence ID" value="NZ_AP022871.1"/>
</dbReference>
<sequence>MSDAIDTAVILAGGLGTRLGGLAHQVPKALVPSPGARCWHTSSTACAAGRHPGRRGHRTPRRADRGVRRDGGRFGLAVEYLREDTPLGTAGAFGELRDRLPERFLVLYGDVLLDVDLVRMCDFHSGHPGLATLLVHPNDHPADSDLVALGPGGVVTDIVPKNVGRIGWHRNLVNAGVFVLERALLDGVPAGGRRDLERDLLAPAIPHGGCTATAPPSTSRTSAPPRGWSWSGGTPRAGSSPRAACAGRSEPSSWTGTAPSTSTSGWSASRTS</sequence>
<dbReference type="EMBL" id="AP022871">
    <property type="protein sequence ID" value="BCB91939.1"/>
    <property type="molecule type" value="Genomic_DNA"/>
</dbReference>
<feature type="compositionally biased region" description="Polar residues" evidence="1">
    <location>
        <begin position="250"/>
        <end position="272"/>
    </location>
</feature>
<name>A0A6F8Z0W8_9ACTN</name>
<dbReference type="Proteomes" id="UP000503011">
    <property type="component" value="Chromosome"/>
</dbReference>
<evidence type="ECO:0000313" key="4">
    <source>
        <dbReference type="Proteomes" id="UP000503011"/>
    </source>
</evidence>
<proteinExistence type="predicted"/>
<feature type="region of interest" description="Disordered" evidence="1">
    <location>
        <begin position="206"/>
        <end position="272"/>
    </location>
</feature>
<dbReference type="Pfam" id="PF00483">
    <property type="entry name" value="NTP_transferase"/>
    <property type="match status" value="1"/>
</dbReference>
<dbReference type="Gene3D" id="3.90.550.10">
    <property type="entry name" value="Spore Coat Polysaccharide Biosynthesis Protein SpsA, Chain A"/>
    <property type="match status" value="2"/>
</dbReference>